<sequence>MPYGLAILTLGAGVALVTFLSLAQPNVGYVRTQWTALLSMALAFPAIVLYAADAGPPNAWWRAFWTTGMLAYLLHFWWAIFVSFHGSLDAVITRQGFVAYSNFATTGLWIMDVATAWLYPATTRGRVQRVLGVLTWLLVFISFIVASTVFRTGTVRYLGLLLALAVLIALALRIFSGAKPGTVHETQL</sequence>
<protein>
    <submittedName>
        <fullName evidence="2">Uncharacterized protein</fullName>
    </submittedName>
</protein>
<feature type="transmembrane region" description="Helical" evidence="1">
    <location>
        <begin position="156"/>
        <end position="175"/>
    </location>
</feature>
<comment type="caution">
    <text evidence="2">The sequence shown here is derived from an EMBL/GenBank/DDBJ whole genome shotgun (WGS) entry which is preliminary data.</text>
</comment>
<evidence type="ECO:0000313" key="3">
    <source>
        <dbReference type="Proteomes" id="UP000219914"/>
    </source>
</evidence>
<keyword evidence="3" id="KW-1185">Reference proteome</keyword>
<dbReference type="EMBL" id="NWSY01000015">
    <property type="protein sequence ID" value="PDT21809.1"/>
    <property type="molecule type" value="Genomic_DNA"/>
</dbReference>
<keyword evidence="1" id="KW-0812">Transmembrane</keyword>
<proteinExistence type="predicted"/>
<reference evidence="2 3" key="1">
    <citation type="submission" date="2017-09" db="EMBL/GenBank/DDBJ databases">
        <title>Comparative genomics of rhizobia isolated from Phaseolus vulgaris in China.</title>
        <authorList>
            <person name="Tong W."/>
        </authorList>
    </citation>
    <scope>NUCLEOTIDE SEQUENCE [LARGE SCALE GENOMIC DNA]</scope>
    <source>
        <strain evidence="2 3">FH14</strain>
    </source>
</reference>
<feature type="transmembrane region" description="Helical" evidence="1">
    <location>
        <begin position="33"/>
        <end position="52"/>
    </location>
</feature>
<accession>A0ABX4JQQ8</accession>
<evidence type="ECO:0000256" key="1">
    <source>
        <dbReference type="SAM" id="Phobius"/>
    </source>
</evidence>
<gene>
    <name evidence="2" type="ORF">CO674_19870</name>
</gene>
<evidence type="ECO:0000313" key="2">
    <source>
        <dbReference type="EMBL" id="PDT21809.1"/>
    </source>
</evidence>
<name>A0ABX4JQQ8_9HYPH</name>
<keyword evidence="1" id="KW-1133">Transmembrane helix</keyword>
<feature type="transmembrane region" description="Helical" evidence="1">
    <location>
        <begin position="64"/>
        <end position="85"/>
    </location>
</feature>
<organism evidence="2 3">
    <name type="scientific">Rhizobium hidalgonense</name>
    <dbReference type="NCBI Taxonomy" id="1538159"/>
    <lineage>
        <taxon>Bacteria</taxon>
        <taxon>Pseudomonadati</taxon>
        <taxon>Pseudomonadota</taxon>
        <taxon>Alphaproteobacteria</taxon>
        <taxon>Hyphomicrobiales</taxon>
        <taxon>Rhizobiaceae</taxon>
        <taxon>Rhizobium/Agrobacterium group</taxon>
        <taxon>Rhizobium</taxon>
    </lineage>
</organism>
<feature type="transmembrane region" description="Helical" evidence="1">
    <location>
        <begin position="131"/>
        <end position="150"/>
    </location>
</feature>
<feature type="transmembrane region" description="Helical" evidence="1">
    <location>
        <begin position="97"/>
        <end position="119"/>
    </location>
</feature>
<keyword evidence="1" id="KW-0472">Membrane</keyword>
<dbReference type="Proteomes" id="UP000219914">
    <property type="component" value="Unassembled WGS sequence"/>
</dbReference>